<dbReference type="GO" id="GO:0016740">
    <property type="term" value="F:transferase activity"/>
    <property type="evidence" value="ECO:0007669"/>
    <property type="project" value="UniProtKB-KW"/>
</dbReference>
<dbReference type="PANTHER" id="PTHR33279:SF6">
    <property type="entry name" value="SULFUR CARRIER PROTEIN YEDF-RELATED"/>
    <property type="match status" value="1"/>
</dbReference>
<gene>
    <name evidence="3" type="ORF">EV700_1617</name>
</gene>
<evidence type="ECO:0000256" key="1">
    <source>
        <dbReference type="ARBA" id="ARBA00008984"/>
    </source>
</evidence>
<keyword evidence="3" id="KW-0808">Transferase</keyword>
<evidence type="ECO:0000259" key="2">
    <source>
        <dbReference type="PROSITE" id="PS01148"/>
    </source>
</evidence>
<proteinExistence type="inferred from homology"/>
<dbReference type="PROSITE" id="PS01148">
    <property type="entry name" value="UPF0033"/>
    <property type="match status" value="1"/>
</dbReference>
<dbReference type="RefSeq" id="WP_130412525.1">
    <property type="nucleotide sequence ID" value="NZ_SHKX01000011.1"/>
</dbReference>
<evidence type="ECO:0000313" key="3">
    <source>
        <dbReference type="EMBL" id="RZU47222.1"/>
    </source>
</evidence>
<accession>A0A4Q7Z9K1</accession>
<dbReference type="CDD" id="cd00291">
    <property type="entry name" value="SirA_YedF_YeeD"/>
    <property type="match status" value="1"/>
</dbReference>
<protein>
    <submittedName>
        <fullName evidence="3">TusA-related sulfurtransferase</fullName>
    </submittedName>
</protein>
<sequence length="76" mass="8280">MLLDARGLRCPMPLLKLKQALHALPPGGSLTVLTTDAGSKRDFGAFLRQAGHTLVSLEEGESEFRFEIRKYGPDPG</sequence>
<evidence type="ECO:0000313" key="4">
    <source>
        <dbReference type="Proteomes" id="UP000292423"/>
    </source>
</evidence>
<dbReference type="Gene3D" id="3.30.110.40">
    <property type="entry name" value="TusA-like domain"/>
    <property type="match status" value="1"/>
</dbReference>
<comment type="similarity">
    <text evidence="1">Belongs to the sulfur carrier protein TusA family.</text>
</comment>
<dbReference type="OrthoDB" id="9797551at2"/>
<dbReference type="InterPro" id="IPR036868">
    <property type="entry name" value="TusA-like_sf"/>
</dbReference>
<name>A0A4Q7Z9K1_9GAMM</name>
<feature type="domain" description="UPF0033" evidence="2">
    <location>
        <begin position="3"/>
        <end position="27"/>
    </location>
</feature>
<dbReference type="SUPFAM" id="SSF64307">
    <property type="entry name" value="SirA-like"/>
    <property type="match status" value="1"/>
</dbReference>
<dbReference type="Pfam" id="PF01206">
    <property type="entry name" value="TusA"/>
    <property type="match status" value="1"/>
</dbReference>
<dbReference type="InterPro" id="IPR001455">
    <property type="entry name" value="TusA-like"/>
</dbReference>
<keyword evidence="4" id="KW-1185">Reference proteome</keyword>
<dbReference type="PANTHER" id="PTHR33279">
    <property type="entry name" value="SULFUR CARRIER PROTEIN YEDF-RELATED"/>
    <property type="match status" value="1"/>
</dbReference>
<dbReference type="AlphaFoldDB" id="A0A4Q7Z9K1"/>
<dbReference type="Proteomes" id="UP000292423">
    <property type="component" value="Unassembled WGS sequence"/>
</dbReference>
<reference evidence="3 4" key="1">
    <citation type="submission" date="2019-02" db="EMBL/GenBank/DDBJ databases">
        <title>Genomic Encyclopedia of Type Strains, Phase IV (KMG-IV): sequencing the most valuable type-strain genomes for metagenomic binning, comparative biology and taxonomic classification.</title>
        <authorList>
            <person name="Goeker M."/>
        </authorList>
    </citation>
    <scope>NUCLEOTIDE SEQUENCE [LARGE SCALE GENOMIC DNA]</scope>
    <source>
        <strain evidence="3 4">DSM 105135</strain>
    </source>
</reference>
<comment type="caution">
    <text evidence="3">The sequence shown here is derived from an EMBL/GenBank/DDBJ whole genome shotgun (WGS) entry which is preliminary data.</text>
</comment>
<dbReference type="EMBL" id="SHKX01000011">
    <property type="protein sequence ID" value="RZU47222.1"/>
    <property type="molecule type" value="Genomic_DNA"/>
</dbReference>
<organism evidence="3 4">
    <name type="scientific">Fluviicoccus keumensis</name>
    <dbReference type="NCBI Taxonomy" id="1435465"/>
    <lineage>
        <taxon>Bacteria</taxon>
        <taxon>Pseudomonadati</taxon>
        <taxon>Pseudomonadota</taxon>
        <taxon>Gammaproteobacteria</taxon>
        <taxon>Moraxellales</taxon>
        <taxon>Moraxellaceae</taxon>
        <taxon>Fluviicoccus</taxon>
    </lineage>
</organism>